<dbReference type="Proteomes" id="UP001163156">
    <property type="component" value="Chromosome"/>
</dbReference>
<dbReference type="RefSeq" id="WP_264811072.1">
    <property type="nucleotide sequence ID" value="NZ_CP110226.1"/>
</dbReference>
<reference evidence="2" key="1">
    <citation type="submission" date="2022-10" db="EMBL/GenBank/DDBJ databases">
        <title>Algoriphagus sp. a novel bacteria isolate from halophytes salicornia europaea.</title>
        <authorList>
            <person name="Peng Y."/>
            <person name="Jiang L."/>
            <person name="Lee J."/>
        </authorList>
    </citation>
    <scope>NUCLEOTIDE SEQUENCE</scope>
    <source>
        <strain evidence="2">TR-M5</strain>
    </source>
</reference>
<dbReference type="InterPro" id="IPR036852">
    <property type="entry name" value="Peptidase_S8/S53_dom_sf"/>
</dbReference>
<sequence length="818" mass="92025">MDGFFKHIFFNNQANSVSFTPLGSGRFTTNDKVSHTIHGKKLKSEFDEAFLNFWEGDPGNYVYVELETFPGFELDLAKFEGKSGDIRVANLKEDNQEGDQIKTLTTVYLSKKGISNFLTKIEDYSNPEKNTEKGNPKNASLLSNIEFIKQATLKSFWQEPERTFPKADEEVWWEVWLDTTVDSAKIVKETIVASLSEYGIQIASRFLIFPEHLVILIKGSPKMIMEPLLHSSYLDELRKPVELADVFNSMDIPEQKEWIGDLAKRLEITNESSISVCLLDSGINDDHPLLAHLKAIIHLETVETSWNTDDSWPNSGHGNPMAGIIFFGDMSETFVNKDSVRIFHRLESIKILHHTHPTDSEFYGVITEEAIARAELINSTPDRVFCLAITADGVIHQGKPSSWSAAIDKSAFGEEAWKRLILISAGNIPVEHWPNYPTSNFEYSIHDPGQAFNALTIGAYTLKDKIDSTKYPGSSLLAQRGQLSPSSSTSNSWDSDWPNKPEIVFEGGNCGMWNGGLCDPDTLLPLSISKGGLAKSPFCTFGETSAATAFATKFAASILEIYPQLWPETIRGLLVHSAQWTDQMLEGRRIAELSKEEKIKLLTSVGYGVPFLPSAIYTLQNSVSLVFQETIKPYKFEESRVKANECHLFTLPWPQEQLLELGEVQIKLNITLSYFVEPNPGNKRYANANNYASHGLRFKLKDRNESSSAFMARINKEAREALEDGYEKEGKENWVIGQQIRDKGSLHRDIWVGNAADLATKNELAIIPTGGWWKTRPIHKRYEQSTRYSLIVSIETESKDILTPILNELKLDVNSIAM</sequence>
<organism evidence="2 3">
    <name type="scientific">Algoriphagus halophytocola</name>
    <dbReference type="NCBI Taxonomy" id="2991499"/>
    <lineage>
        <taxon>Bacteria</taxon>
        <taxon>Pseudomonadati</taxon>
        <taxon>Bacteroidota</taxon>
        <taxon>Cytophagia</taxon>
        <taxon>Cytophagales</taxon>
        <taxon>Cyclobacteriaceae</taxon>
        <taxon>Algoriphagus</taxon>
    </lineage>
</organism>
<gene>
    <name evidence="2" type="ORF">OM944_07620</name>
</gene>
<protein>
    <submittedName>
        <fullName evidence="2">S8 family peptidase</fullName>
    </submittedName>
</protein>
<proteinExistence type="predicted"/>
<evidence type="ECO:0000259" key="1">
    <source>
        <dbReference type="Pfam" id="PF00082"/>
    </source>
</evidence>
<dbReference type="Pfam" id="PF00082">
    <property type="entry name" value="Peptidase_S8"/>
    <property type="match status" value="1"/>
</dbReference>
<dbReference type="EMBL" id="CP110226">
    <property type="protein sequence ID" value="UZD24359.1"/>
    <property type="molecule type" value="Genomic_DNA"/>
</dbReference>
<keyword evidence="3" id="KW-1185">Reference proteome</keyword>
<dbReference type="InterPro" id="IPR034074">
    <property type="entry name" value="Y4bN_pept_dom"/>
</dbReference>
<dbReference type="CDD" id="cd04847">
    <property type="entry name" value="Peptidases_S8_Subtilisin_like_2"/>
    <property type="match status" value="1"/>
</dbReference>
<accession>A0ABY6MMY0</accession>
<dbReference type="Gene3D" id="3.40.50.200">
    <property type="entry name" value="Peptidase S8/S53 domain"/>
    <property type="match status" value="1"/>
</dbReference>
<feature type="domain" description="Peptidase S8/S53" evidence="1">
    <location>
        <begin position="273"/>
        <end position="608"/>
    </location>
</feature>
<name>A0ABY6MMY0_9BACT</name>
<evidence type="ECO:0000313" key="2">
    <source>
        <dbReference type="EMBL" id="UZD24359.1"/>
    </source>
</evidence>
<dbReference type="SUPFAM" id="SSF52743">
    <property type="entry name" value="Subtilisin-like"/>
    <property type="match status" value="1"/>
</dbReference>
<evidence type="ECO:0000313" key="3">
    <source>
        <dbReference type="Proteomes" id="UP001163156"/>
    </source>
</evidence>
<dbReference type="InterPro" id="IPR000209">
    <property type="entry name" value="Peptidase_S8/S53_dom"/>
</dbReference>